<dbReference type="InterPro" id="IPR011009">
    <property type="entry name" value="Kinase-like_dom_sf"/>
</dbReference>
<reference evidence="1" key="1">
    <citation type="journal article" date="2015" name="Nature">
        <title>Complex archaea that bridge the gap between prokaryotes and eukaryotes.</title>
        <authorList>
            <person name="Spang A."/>
            <person name="Saw J.H."/>
            <person name="Jorgensen S.L."/>
            <person name="Zaremba-Niedzwiedzka K."/>
            <person name="Martijn J."/>
            <person name="Lind A.E."/>
            <person name="van Eijk R."/>
            <person name="Schleper C."/>
            <person name="Guy L."/>
            <person name="Ettema T.J."/>
        </authorList>
    </citation>
    <scope>NUCLEOTIDE SEQUENCE</scope>
</reference>
<dbReference type="SUPFAM" id="SSF56112">
    <property type="entry name" value="Protein kinase-like (PK-like)"/>
    <property type="match status" value="1"/>
</dbReference>
<evidence type="ECO:0000313" key="1">
    <source>
        <dbReference type="EMBL" id="KKO09105.1"/>
    </source>
</evidence>
<dbReference type="Pfam" id="PF06293">
    <property type="entry name" value="Kdo"/>
    <property type="match status" value="1"/>
</dbReference>
<gene>
    <name evidence="1" type="ORF">LCGC14_0042240</name>
</gene>
<protein>
    <recommendedName>
        <fullName evidence="2">Aminoglycoside phosphotransferase domain-containing protein</fullName>
    </recommendedName>
</protein>
<name>A0A0F9VYB6_9ZZZZ</name>
<evidence type="ECO:0008006" key="2">
    <source>
        <dbReference type="Google" id="ProtNLM"/>
    </source>
</evidence>
<dbReference type="AlphaFoldDB" id="A0A0F9VYB6"/>
<organism evidence="1">
    <name type="scientific">marine sediment metagenome</name>
    <dbReference type="NCBI Taxonomy" id="412755"/>
    <lineage>
        <taxon>unclassified sequences</taxon>
        <taxon>metagenomes</taxon>
        <taxon>ecological metagenomes</taxon>
    </lineage>
</organism>
<dbReference type="Gene3D" id="1.10.510.10">
    <property type="entry name" value="Transferase(Phosphotransferase) domain 1"/>
    <property type="match status" value="1"/>
</dbReference>
<proteinExistence type="predicted"/>
<sequence>MANRDSERDQVERRVQQWRALKPTLFRNSEELVCHRTWGQFAMYQRALATPEFEAFIRDPDSFFYQGRMLKRGDSTTVMAITLDGVTYVVKRYNLRNFWYGIRRLFRPTRAWRCWASAHMLQTFGVATPAPVLMLERRWGPLRRQGYYVTALVEGPDVLQFVGDEPINGAHWQQTLERFRALLQTMQRYRFIHGDMKATNFIATRDALVALDLDAVRELRDRRTFNRLLQRDIRRWLANWQHRPDLMPVLQAMVDAVVANTDQAAAGEAPGADT</sequence>
<dbReference type="EMBL" id="LAZR01000008">
    <property type="protein sequence ID" value="KKO09105.1"/>
    <property type="molecule type" value="Genomic_DNA"/>
</dbReference>
<comment type="caution">
    <text evidence="1">The sequence shown here is derived from an EMBL/GenBank/DDBJ whole genome shotgun (WGS) entry which is preliminary data.</text>
</comment>
<accession>A0A0F9VYB6</accession>